<organism evidence="1">
    <name type="scientific">Timema cristinae</name>
    <name type="common">Walking stick</name>
    <dbReference type="NCBI Taxonomy" id="61476"/>
    <lineage>
        <taxon>Eukaryota</taxon>
        <taxon>Metazoa</taxon>
        <taxon>Ecdysozoa</taxon>
        <taxon>Arthropoda</taxon>
        <taxon>Hexapoda</taxon>
        <taxon>Insecta</taxon>
        <taxon>Pterygota</taxon>
        <taxon>Neoptera</taxon>
        <taxon>Polyneoptera</taxon>
        <taxon>Phasmatodea</taxon>
        <taxon>Timematodea</taxon>
        <taxon>Timematoidea</taxon>
        <taxon>Timematidae</taxon>
        <taxon>Timema</taxon>
    </lineage>
</organism>
<reference evidence="1" key="1">
    <citation type="submission" date="2020-11" db="EMBL/GenBank/DDBJ databases">
        <authorList>
            <person name="Tran Van P."/>
        </authorList>
    </citation>
    <scope>NUCLEOTIDE SEQUENCE</scope>
</reference>
<proteinExistence type="predicted"/>
<dbReference type="AlphaFoldDB" id="A0A7R9DBJ8"/>
<name>A0A7R9DBJ8_TIMCR</name>
<sequence length="94" mass="10752">MDRQLRCVLLAGVCLSGLLALADTAAVVSKVRYTLRNERANIFHHGEFLWSAIERARHVQRDPPHIRARTGSCFNVLGWLHGLRRYSRSRLDCP</sequence>
<evidence type="ECO:0000313" key="1">
    <source>
        <dbReference type="EMBL" id="CAD7411636.1"/>
    </source>
</evidence>
<dbReference type="EMBL" id="OC322335">
    <property type="protein sequence ID" value="CAD7411636.1"/>
    <property type="molecule type" value="Genomic_DNA"/>
</dbReference>
<gene>
    <name evidence="1" type="ORF">TCEB3V08_LOCUS11022</name>
</gene>
<protein>
    <submittedName>
        <fullName evidence="1">Uncharacterized protein</fullName>
    </submittedName>
</protein>
<accession>A0A7R9DBJ8</accession>